<comment type="caution">
    <text evidence="10">The sequence shown here is derived from an EMBL/GenBank/DDBJ whole genome shotgun (WGS) entry which is preliminary data.</text>
</comment>
<evidence type="ECO:0000259" key="8">
    <source>
        <dbReference type="PROSITE" id="PS50011"/>
    </source>
</evidence>
<dbReference type="OrthoDB" id="312324at2759"/>
<dbReference type="GO" id="GO:0008270">
    <property type="term" value="F:zinc ion binding"/>
    <property type="evidence" value="ECO:0007669"/>
    <property type="project" value="UniProtKB-KW"/>
</dbReference>
<dbReference type="PROSITE" id="PS50011">
    <property type="entry name" value="PROTEIN_KINASE_DOM"/>
    <property type="match status" value="1"/>
</dbReference>
<sequence length="399" mass="46126">MDISSDDLTKSSSTHCRLCKKRFFFFIGGTRCDFCNFKFCSQCISDAEEMDEDDDSINKICDLCKIQLTSSKDDQYLMPDGKSFISQSHEICQIVERDPSLDYIKEKQIAAGSFGRVFKVMNKTNGYNYAAKVFIPKNHEERKMILNEFTLTKLSSHTNVIEYYFIYEFERSIWIIQELMDLSLTNLINIFERSIWIIQELMDLSLTNLINILEMMPERIIVHILKEVLLAINFIHRKHRIHRDIKSDNVLLDFTGKIKLCDLGFAAQLVSERQVRSTMAGTHAWVAPEVVRNIKYDTKVDIWSFGILALELVEGEPPYFRMSPNEILANILTKDFKLKNPDCVSPALAEAIHNCLEKNPTNRKNANELLRLPIFKSSNVSQEEFADFIANQNRKLNGS</sequence>
<dbReference type="Gene3D" id="1.10.510.10">
    <property type="entry name" value="Transferase(Phosphotransferase) domain 1"/>
    <property type="match status" value="1"/>
</dbReference>
<dbReference type="InterPro" id="IPR013083">
    <property type="entry name" value="Znf_RING/FYVE/PHD"/>
</dbReference>
<dbReference type="Proteomes" id="UP000187209">
    <property type="component" value="Unassembled WGS sequence"/>
</dbReference>
<organism evidence="10 11">
    <name type="scientific">Stentor coeruleus</name>
    <dbReference type="NCBI Taxonomy" id="5963"/>
    <lineage>
        <taxon>Eukaryota</taxon>
        <taxon>Sar</taxon>
        <taxon>Alveolata</taxon>
        <taxon>Ciliophora</taxon>
        <taxon>Postciliodesmatophora</taxon>
        <taxon>Heterotrichea</taxon>
        <taxon>Heterotrichida</taxon>
        <taxon>Stentoridae</taxon>
        <taxon>Stentor</taxon>
    </lineage>
</organism>
<proteinExistence type="inferred from homology"/>
<dbReference type="PANTHER" id="PTHR45832:SF22">
    <property type="entry name" value="SERINE_THREONINE-PROTEIN KINASE SAMKA-RELATED"/>
    <property type="match status" value="1"/>
</dbReference>
<dbReference type="Pfam" id="PF00069">
    <property type="entry name" value="Pkinase"/>
    <property type="match status" value="2"/>
</dbReference>
<keyword evidence="3" id="KW-0547">Nucleotide-binding</keyword>
<dbReference type="EMBL" id="MPUH01000134">
    <property type="protein sequence ID" value="OMJ89092.1"/>
    <property type="molecule type" value="Genomic_DNA"/>
</dbReference>
<dbReference type="SUPFAM" id="SSF56112">
    <property type="entry name" value="Protein kinase-like (PK-like)"/>
    <property type="match status" value="1"/>
</dbReference>
<gene>
    <name evidence="10" type="ORF">SteCoe_8814</name>
</gene>
<dbReference type="InterPro" id="IPR011011">
    <property type="entry name" value="Znf_FYVE_PHD"/>
</dbReference>
<dbReference type="SMART" id="SM00220">
    <property type="entry name" value="S_TKc"/>
    <property type="match status" value="1"/>
</dbReference>
<feature type="domain" description="Protein kinase" evidence="8">
    <location>
        <begin position="103"/>
        <end position="375"/>
    </location>
</feature>
<name>A0A1R2CJ85_9CILI</name>
<evidence type="ECO:0000313" key="10">
    <source>
        <dbReference type="EMBL" id="OMJ89092.1"/>
    </source>
</evidence>
<dbReference type="SUPFAM" id="SSF57903">
    <property type="entry name" value="FYVE/PHD zinc finger"/>
    <property type="match status" value="1"/>
</dbReference>
<comment type="similarity">
    <text evidence="1">Belongs to the protein kinase superfamily. STE Ser/Thr protein kinase family. STE20 subfamily.</text>
</comment>
<dbReference type="PANTHER" id="PTHR45832">
    <property type="entry name" value="SERINE/THREONINE-PROTEIN KINASE SAMKA-RELATED-RELATED"/>
    <property type="match status" value="1"/>
</dbReference>
<keyword evidence="11" id="KW-1185">Reference proteome</keyword>
<dbReference type="GO" id="GO:0005524">
    <property type="term" value="F:ATP binding"/>
    <property type="evidence" value="ECO:0007669"/>
    <property type="project" value="UniProtKB-KW"/>
</dbReference>
<dbReference type="Gene3D" id="3.30.40.10">
    <property type="entry name" value="Zinc/RING finger domain, C3HC4 (zinc finger)"/>
    <property type="match status" value="1"/>
</dbReference>
<evidence type="ECO:0000256" key="3">
    <source>
        <dbReference type="ARBA" id="ARBA00022741"/>
    </source>
</evidence>
<dbReference type="InterPro" id="IPR051931">
    <property type="entry name" value="PAK3-like"/>
</dbReference>
<dbReference type="InterPro" id="IPR017455">
    <property type="entry name" value="Znf_FYVE-rel"/>
</dbReference>
<evidence type="ECO:0000256" key="2">
    <source>
        <dbReference type="ARBA" id="ARBA00022723"/>
    </source>
</evidence>
<feature type="domain" description="FYVE-type" evidence="9">
    <location>
        <begin position="10"/>
        <end position="69"/>
    </location>
</feature>
<evidence type="ECO:0000256" key="1">
    <source>
        <dbReference type="ARBA" id="ARBA00008874"/>
    </source>
</evidence>
<evidence type="ECO:0000256" key="7">
    <source>
        <dbReference type="PROSITE-ProRule" id="PRU00091"/>
    </source>
</evidence>
<evidence type="ECO:0000256" key="5">
    <source>
        <dbReference type="ARBA" id="ARBA00022833"/>
    </source>
</evidence>
<dbReference type="CDD" id="cd00065">
    <property type="entry name" value="FYVE_like_SF"/>
    <property type="match status" value="1"/>
</dbReference>
<dbReference type="PROSITE" id="PS50178">
    <property type="entry name" value="ZF_FYVE"/>
    <property type="match status" value="1"/>
</dbReference>
<reference evidence="10 11" key="1">
    <citation type="submission" date="2016-11" db="EMBL/GenBank/DDBJ databases">
        <title>The macronuclear genome of Stentor coeruleus: a giant cell with tiny introns.</title>
        <authorList>
            <person name="Slabodnick M."/>
            <person name="Ruby J.G."/>
            <person name="Reiff S.B."/>
            <person name="Swart E.C."/>
            <person name="Gosai S."/>
            <person name="Prabakaran S."/>
            <person name="Witkowska E."/>
            <person name="Larue G.E."/>
            <person name="Fisher S."/>
            <person name="Freeman R.M."/>
            <person name="Gunawardena J."/>
            <person name="Chu W."/>
            <person name="Stover N.A."/>
            <person name="Gregory B.D."/>
            <person name="Nowacki M."/>
            <person name="Derisi J."/>
            <person name="Roy S.W."/>
            <person name="Marshall W.F."/>
            <person name="Sood P."/>
        </authorList>
    </citation>
    <scope>NUCLEOTIDE SEQUENCE [LARGE SCALE GENOMIC DNA]</scope>
    <source>
        <strain evidence="10">WM001</strain>
    </source>
</reference>
<dbReference type="GO" id="GO:0004672">
    <property type="term" value="F:protein kinase activity"/>
    <property type="evidence" value="ECO:0007669"/>
    <property type="project" value="InterPro"/>
</dbReference>
<evidence type="ECO:0000256" key="4">
    <source>
        <dbReference type="ARBA" id="ARBA00022771"/>
    </source>
</evidence>
<accession>A0A1R2CJ85</accession>
<evidence type="ECO:0000259" key="9">
    <source>
        <dbReference type="PROSITE" id="PS50178"/>
    </source>
</evidence>
<dbReference type="AlphaFoldDB" id="A0A1R2CJ85"/>
<keyword evidence="5" id="KW-0862">Zinc</keyword>
<dbReference type="Gene3D" id="3.30.200.20">
    <property type="entry name" value="Phosphorylase Kinase, domain 1"/>
    <property type="match status" value="1"/>
</dbReference>
<dbReference type="InterPro" id="IPR000719">
    <property type="entry name" value="Prot_kinase_dom"/>
</dbReference>
<evidence type="ECO:0000313" key="11">
    <source>
        <dbReference type="Proteomes" id="UP000187209"/>
    </source>
</evidence>
<evidence type="ECO:0000256" key="6">
    <source>
        <dbReference type="ARBA" id="ARBA00022840"/>
    </source>
</evidence>
<keyword evidence="6" id="KW-0067">ATP-binding</keyword>
<protein>
    <recommendedName>
        <fullName evidence="12">Protein kinase domain-containing protein</fullName>
    </recommendedName>
</protein>
<keyword evidence="4 7" id="KW-0863">Zinc-finger</keyword>
<evidence type="ECO:0008006" key="12">
    <source>
        <dbReference type="Google" id="ProtNLM"/>
    </source>
</evidence>
<dbReference type="InterPro" id="IPR011009">
    <property type="entry name" value="Kinase-like_dom_sf"/>
</dbReference>
<keyword evidence="2" id="KW-0479">Metal-binding</keyword>